<evidence type="ECO:0000256" key="2">
    <source>
        <dbReference type="ARBA" id="ARBA00022603"/>
    </source>
</evidence>
<accession>A0A6J3MIJ4</accession>
<dbReference type="Gene3D" id="2.70.160.11">
    <property type="entry name" value="Hnrnp arginine n-methyltransferase1"/>
    <property type="match status" value="1"/>
</dbReference>
<dbReference type="RefSeq" id="XP_033463768.1">
    <property type="nucleotide sequence ID" value="XM_033602901.1"/>
</dbReference>
<dbReference type="Gene3D" id="3.40.50.150">
    <property type="entry name" value="Vaccinia Virus protein VP39"/>
    <property type="match status" value="1"/>
</dbReference>
<protein>
    <recommendedName>
        <fullName evidence="1">type I protein arginine methyltransferase</fullName>
        <ecNumber evidence="1">2.1.1.319</ecNumber>
    </recommendedName>
</protein>
<reference evidence="9" key="1">
    <citation type="submission" date="2020-01" db="EMBL/GenBank/DDBJ databases">
        <authorList>
            <consortium name="DOE Joint Genome Institute"/>
            <person name="Haridas S."/>
            <person name="Albert R."/>
            <person name="Binder M."/>
            <person name="Bloem J."/>
            <person name="Labutti K."/>
            <person name="Salamov A."/>
            <person name="Andreopoulos B."/>
            <person name="Baker S.E."/>
            <person name="Barry K."/>
            <person name="Bills G."/>
            <person name="Bluhm B.H."/>
            <person name="Cannon C."/>
            <person name="Castanera R."/>
            <person name="Culley D.E."/>
            <person name="Daum C."/>
            <person name="Ezra D."/>
            <person name="Gonzalez J.B."/>
            <person name="Henrissat B."/>
            <person name="Kuo A."/>
            <person name="Liang C."/>
            <person name="Lipzen A."/>
            <person name="Lutzoni F."/>
            <person name="Magnuson J."/>
            <person name="Mondo S."/>
            <person name="Nolan M."/>
            <person name="Ohm R."/>
            <person name="Pangilinan J."/>
            <person name="Park H.-J."/>
            <person name="Ramirez L."/>
            <person name="Alfaro M."/>
            <person name="Sun H."/>
            <person name="Tritt A."/>
            <person name="Yoshinaga Y."/>
            <person name="Zwiers L.-H."/>
            <person name="Turgeon B.G."/>
            <person name="Goodwin S.B."/>
            <person name="Spatafora J.W."/>
            <person name="Crous P.W."/>
            <person name="Grigoriev I.V."/>
        </authorList>
    </citation>
    <scope>NUCLEOTIDE SEQUENCE</scope>
    <source>
        <strain evidence="9">CBS 342.82</strain>
    </source>
</reference>
<dbReference type="GO" id="GO:0032259">
    <property type="term" value="P:methylation"/>
    <property type="evidence" value="ECO:0007669"/>
    <property type="project" value="UniProtKB-KW"/>
</dbReference>
<dbReference type="PANTHER" id="PTHR11006:SF53">
    <property type="entry name" value="PROTEIN ARGININE N-METHYLTRANSFERASE 3"/>
    <property type="match status" value="1"/>
</dbReference>
<evidence type="ECO:0000256" key="5">
    <source>
        <dbReference type="ARBA" id="ARBA00049303"/>
    </source>
</evidence>
<dbReference type="SUPFAM" id="SSF53335">
    <property type="entry name" value="S-adenosyl-L-methionine-dependent methyltransferases"/>
    <property type="match status" value="1"/>
</dbReference>
<proteinExistence type="predicted"/>
<evidence type="ECO:0000313" key="9">
    <source>
        <dbReference type="RefSeq" id="XP_033463768.1"/>
    </source>
</evidence>
<sequence>MAAPESKNEALAGLPHSEVHYFNSYNHHGIHEEMLKDEVRTKSYRDAIYNNPHIFKDKVVLDVGCGTSILSMYDHRDTNATALPPFAVKAGAKHVIGVDMSTIIYKAREIVAANGMSDKITLLQGKMEEVELPFPEVDIIISEWMGYFLLYESMLDTVLWARDKYLRKDGKGLIFPDKATIFMAGIEDGDYKNEKIGFWDNVYGFDYTPLKLTALTEPLVDTVELKAVNTDPCAIITLDLYTCTTADLNFSLPFSLSVRRTDYIHALVAWFDIEFSGSHKPVRFSTGPHTKYTHWKQTVFYLADVLTVEAGERVTGQLGCRPNDRNRRDLDISIDYKLETEDQGRVADGRCEYKMC</sequence>
<dbReference type="InterPro" id="IPR029063">
    <property type="entry name" value="SAM-dependent_MTases_sf"/>
</dbReference>
<dbReference type="FunFam" id="2.70.160.11:FF:000001">
    <property type="entry name" value="Blast:Protein arginine N-methyltransferase 1"/>
    <property type="match status" value="1"/>
</dbReference>
<evidence type="ECO:0000259" key="7">
    <source>
        <dbReference type="Pfam" id="PF22528"/>
    </source>
</evidence>
<gene>
    <name evidence="9" type="ORF">K489DRAFT_367918</name>
</gene>
<evidence type="ECO:0000313" key="8">
    <source>
        <dbReference type="Proteomes" id="UP000504637"/>
    </source>
</evidence>
<organism evidence="9">
    <name type="scientific">Dissoconium aciculare CBS 342.82</name>
    <dbReference type="NCBI Taxonomy" id="1314786"/>
    <lineage>
        <taxon>Eukaryota</taxon>
        <taxon>Fungi</taxon>
        <taxon>Dikarya</taxon>
        <taxon>Ascomycota</taxon>
        <taxon>Pezizomycotina</taxon>
        <taxon>Dothideomycetes</taxon>
        <taxon>Dothideomycetidae</taxon>
        <taxon>Mycosphaerellales</taxon>
        <taxon>Dissoconiaceae</taxon>
        <taxon>Dissoconium</taxon>
    </lineage>
</organism>
<comment type="catalytic activity">
    <reaction evidence="5">
        <text>L-arginyl-[protein] + S-adenosyl-L-methionine = N(omega)-methyl-L-arginyl-[protein] + S-adenosyl-L-homocysteine + H(+)</text>
        <dbReference type="Rhea" id="RHEA:48100"/>
        <dbReference type="Rhea" id="RHEA-COMP:10532"/>
        <dbReference type="Rhea" id="RHEA-COMP:11990"/>
        <dbReference type="ChEBI" id="CHEBI:15378"/>
        <dbReference type="ChEBI" id="CHEBI:29965"/>
        <dbReference type="ChEBI" id="CHEBI:57856"/>
        <dbReference type="ChEBI" id="CHEBI:59789"/>
        <dbReference type="ChEBI" id="CHEBI:65280"/>
    </reaction>
    <physiologicalReaction direction="left-to-right" evidence="5">
        <dbReference type="Rhea" id="RHEA:48101"/>
    </physiologicalReaction>
</comment>
<dbReference type="PROSITE" id="PS51678">
    <property type="entry name" value="SAM_MT_PRMT"/>
    <property type="match status" value="1"/>
</dbReference>
<dbReference type="CDD" id="cd02440">
    <property type="entry name" value="AdoMet_MTases"/>
    <property type="match status" value="1"/>
</dbReference>
<reference evidence="9" key="2">
    <citation type="submission" date="2020-04" db="EMBL/GenBank/DDBJ databases">
        <authorList>
            <consortium name="NCBI Genome Project"/>
        </authorList>
    </citation>
    <scope>NUCLEOTIDE SEQUENCE</scope>
    <source>
        <strain evidence="9">CBS 342.82</strain>
    </source>
</reference>
<dbReference type="AlphaFoldDB" id="A0A6J3MIJ4"/>
<dbReference type="OrthoDB" id="7848332at2759"/>
<dbReference type="Pfam" id="PF22528">
    <property type="entry name" value="PRMT_C"/>
    <property type="match status" value="1"/>
</dbReference>
<evidence type="ECO:0000256" key="6">
    <source>
        <dbReference type="PROSITE-ProRule" id="PRU01015"/>
    </source>
</evidence>
<keyword evidence="3 6" id="KW-0808">Transferase</keyword>
<feature type="domain" description="Protein arginine N-methyltransferase" evidence="7">
    <location>
        <begin position="177"/>
        <end position="339"/>
    </location>
</feature>
<dbReference type="GO" id="GO:0035242">
    <property type="term" value="F:protein-arginine omega-N asymmetric methyltransferase activity"/>
    <property type="evidence" value="ECO:0007669"/>
    <property type="project" value="UniProtKB-EC"/>
</dbReference>
<reference evidence="9" key="3">
    <citation type="submission" date="2025-08" db="UniProtKB">
        <authorList>
            <consortium name="RefSeq"/>
        </authorList>
    </citation>
    <scope>IDENTIFICATION</scope>
    <source>
        <strain evidence="9">CBS 342.82</strain>
    </source>
</reference>
<dbReference type="GO" id="GO:0005634">
    <property type="term" value="C:nucleus"/>
    <property type="evidence" value="ECO:0007669"/>
    <property type="project" value="TreeGrafter"/>
</dbReference>
<evidence type="ECO:0000256" key="3">
    <source>
        <dbReference type="ARBA" id="ARBA00022679"/>
    </source>
</evidence>
<dbReference type="FunFam" id="3.40.50.150:FF:000003">
    <property type="entry name" value="Blast:Protein arginine N-methyltransferase 1"/>
    <property type="match status" value="1"/>
</dbReference>
<evidence type="ECO:0000256" key="4">
    <source>
        <dbReference type="ARBA" id="ARBA00022691"/>
    </source>
</evidence>
<name>A0A6J3MIJ4_9PEZI</name>
<dbReference type="GeneID" id="54360701"/>
<keyword evidence="2 6" id="KW-0489">Methyltransferase</keyword>
<evidence type="ECO:0000256" key="1">
    <source>
        <dbReference type="ARBA" id="ARBA00011925"/>
    </source>
</evidence>
<dbReference type="GO" id="GO:0042054">
    <property type="term" value="F:histone methyltransferase activity"/>
    <property type="evidence" value="ECO:0007669"/>
    <property type="project" value="TreeGrafter"/>
</dbReference>
<dbReference type="EC" id="2.1.1.319" evidence="1"/>
<keyword evidence="4 6" id="KW-0949">S-adenosyl-L-methionine</keyword>
<dbReference type="Proteomes" id="UP000504637">
    <property type="component" value="Unplaced"/>
</dbReference>
<dbReference type="InterPro" id="IPR025799">
    <property type="entry name" value="Arg_MeTrfase"/>
</dbReference>
<keyword evidence="8" id="KW-1185">Reference proteome</keyword>
<dbReference type="InterPro" id="IPR055135">
    <property type="entry name" value="PRMT_dom"/>
</dbReference>
<dbReference type="PANTHER" id="PTHR11006">
    <property type="entry name" value="PROTEIN ARGININE N-METHYLTRANSFERASE"/>
    <property type="match status" value="1"/>
</dbReference>